<dbReference type="Pfam" id="PF00857">
    <property type="entry name" value="Isochorismatase"/>
    <property type="match status" value="1"/>
</dbReference>
<reference evidence="3" key="1">
    <citation type="journal article" date="2014" name="Int. J. Syst. Evol. Microbiol.">
        <title>Complete genome sequence of Corynebacterium casei LMG S-19264T (=DSM 44701T), isolated from a smear-ripened cheese.</title>
        <authorList>
            <consortium name="US DOE Joint Genome Institute (JGI-PGF)"/>
            <person name="Walter F."/>
            <person name="Albersmeier A."/>
            <person name="Kalinowski J."/>
            <person name="Ruckert C."/>
        </authorList>
    </citation>
    <scope>NUCLEOTIDE SEQUENCE</scope>
    <source>
        <strain evidence="3">CCM 7905</strain>
    </source>
</reference>
<dbReference type="InterPro" id="IPR050272">
    <property type="entry name" value="Isochorismatase-like_hydrls"/>
</dbReference>
<organism evidence="3 4">
    <name type="scientific">Rhodococcoides trifolii</name>
    <dbReference type="NCBI Taxonomy" id="908250"/>
    <lineage>
        <taxon>Bacteria</taxon>
        <taxon>Bacillati</taxon>
        <taxon>Actinomycetota</taxon>
        <taxon>Actinomycetes</taxon>
        <taxon>Mycobacteriales</taxon>
        <taxon>Nocardiaceae</taxon>
        <taxon>Rhodococcoides</taxon>
    </lineage>
</organism>
<dbReference type="PANTHER" id="PTHR43540">
    <property type="entry name" value="PEROXYUREIDOACRYLATE/UREIDOACRYLATE AMIDOHYDROLASE-RELATED"/>
    <property type="match status" value="1"/>
</dbReference>
<dbReference type="AlphaFoldDB" id="A0A917G829"/>
<dbReference type="InterPro" id="IPR000868">
    <property type="entry name" value="Isochorismatase-like_dom"/>
</dbReference>
<gene>
    <name evidence="3" type="ORF">GCM10007304_46250</name>
</gene>
<comment type="caution">
    <text evidence="3">The sequence shown here is derived from an EMBL/GenBank/DDBJ whole genome shotgun (WGS) entry which is preliminary data.</text>
</comment>
<dbReference type="InterPro" id="IPR036380">
    <property type="entry name" value="Isochorismatase-like_sf"/>
</dbReference>
<dbReference type="SUPFAM" id="SSF52499">
    <property type="entry name" value="Isochorismatase-like hydrolases"/>
    <property type="match status" value="1"/>
</dbReference>
<evidence type="ECO:0000313" key="4">
    <source>
        <dbReference type="Proteomes" id="UP000654257"/>
    </source>
</evidence>
<evidence type="ECO:0000256" key="1">
    <source>
        <dbReference type="ARBA" id="ARBA00022801"/>
    </source>
</evidence>
<keyword evidence="4" id="KW-1185">Reference proteome</keyword>
<dbReference type="GO" id="GO:0016787">
    <property type="term" value="F:hydrolase activity"/>
    <property type="evidence" value="ECO:0007669"/>
    <property type="project" value="UniProtKB-KW"/>
</dbReference>
<dbReference type="CDD" id="cd00431">
    <property type="entry name" value="cysteine_hydrolases"/>
    <property type="match status" value="1"/>
</dbReference>
<reference evidence="3" key="2">
    <citation type="submission" date="2020-09" db="EMBL/GenBank/DDBJ databases">
        <authorList>
            <person name="Sun Q."/>
            <person name="Sedlacek I."/>
        </authorList>
    </citation>
    <scope>NUCLEOTIDE SEQUENCE</scope>
    <source>
        <strain evidence="3">CCM 7905</strain>
    </source>
</reference>
<accession>A0A917G829</accession>
<evidence type="ECO:0000313" key="3">
    <source>
        <dbReference type="EMBL" id="GGG27178.1"/>
    </source>
</evidence>
<dbReference type="RefSeq" id="WP_188547442.1">
    <property type="nucleotide sequence ID" value="NZ_BMCU01000006.1"/>
</dbReference>
<dbReference type="EMBL" id="BMCU01000006">
    <property type="protein sequence ID" value="GGG27178.1"/>
    <property type="molecule type" value="Genomic_DNA"/>
</dbReference>
<keyword evidence="1 3" id="KW-0378">Hydrolase</keyword>
<feature type="domain" description="Isochorismatase-like" evidence="2">
    <location>
        <begin position="8"/>
        <end position="189"/>
    </location>
</feature>
<dbReference type="Proteomes" id="UP000654257">
    <property type="component" value="Unassembled WGS sequence"/>
</dbReference>
<dbReference type="Gene3D" id="3.40.50.850">
    <property type="entry name" value="Isochorismatase-like"/>
    <property type="match status" value="1"/>
</dbReference>
<evidence type="ECO:0000259" key="2">
    <source>
        <dbReference type="Pfam" id="PF00857"/>
    </source>
</evidence>
<dbReference type="PANTHER" id="PTHR43540:SF6">
    <property type="entry name" value="ISOCHORISMATASE-LIKE DOMAIN-CONTAINING PROTEIN"/>
    <property type="match status" value="1"/>
</dbReference>
<name>A0A917G829_9NOCA</name>
<proteinExistence type="predicted"/>
<protein>
    <submittedName>
        <fullName evidence="3">Cysteine hydrolase</fullName>
    </submittedName>
</protein>
<sequence length="204" mass="21248">MELDPRTTALIVVHAQGDVVGPDGAFADFFYNQVVERDVIAKIAGLADQIRDAGGTVVFTRVAWKPDLSDLEVNSPILGIVQQSGCLQEGAPLAEIVEPLTPKDGDVVVTHQRVGGFQNSTLEDTLRSKGITTTVFAGVATNFSVEGTARNASDLGYRVVVVDDACSAATPESHAASIESLGLLAEIVTISDVTTALSSAASHA</sequence>